<gene>
    <name evidence="1" type="ORF">CYMTET_42788</name>
</gene>
<dbReference type="AlphaFoldDB" id="A0AAE0C3K2"/>
<accession>A0AAE0C3K2</accession>
<keyword evidence="2" id="KW-1185">Reference proteome</keyword>
<sequence length="94" mass="10040">MRRTRRVRIGQKVSALQAVHAEMASPWLQTKCAAYPCVMLKRGSSVEEEEDSGRGFAMGSCGAAVEDSGREPEAGFADEAVEGSYRGVQAASLC</sequence>
<name>A0AAE0C3K2_9CHLO</name>
<dbReference type="Proteomes" id="UP001190700">
    <property type="component" value="Unassembled WGS sequence"/>
</dbReference>
<evidence type="ECO:0000313" key="1">
    <source>
        <dbReference type="EMBL" id="KAK3247723.1"/>
    </source>
</evidence>
<evidence type="ECO:0000313" key="2">
    <source>
        <dbReference type="Proteomes" id="UP001190700"/>
    </source>
</evidence>
<comment type="caution">
    <text evidence="1">The sequence shown here is derived from an EMBL/GenBank/DDBJ whole genome shotgun (WGS) entry which is preliminary data.</text>
</comment>
<proteinExistence type="predicted"/>
<dbReference type="EMBL" id="LGRX02028703">
    <property type="protein sequence ID" value="KAK3247723.1"/>
    <property type="molecule type" value="Genomic_DNA"/>
</dbReference>
<reference evidence="1 2" key="1">
    <citation type="journal article" date="2015" name="Genome Biol. Evol.">
        <title>Comparative Genomics of a Bacterivorous Green Alga Reveals Evolutionary Causalities and Consequences of Phago-Mixotrophic Mode of Nutrition.</title>
        <authorList>
            <person name="Burns J.A."/>
            <person name="Paasch A."/>
            <person name="Narechania A."/>
            <person name="Kim E."/>
        </authorList>
    </citation>
    <scope>NUCLEOTIDE SEQUENCE [LARGE SCALE GENOMIC DNA]</scope>
    <source>
        <strain evidence="1 2">PLY_AMNH</strain>
    </source>
</reference>
<protein>
    <submittedName>
        <fullName evidence="1">Uncharacterized protein</fullName>
    </submittedName>
</protein>
<organism evidence="1 2">
    <name type="scientific">Cymbomonas tetramitiformis</name>
    <dbReference type="NCBI Taxonomy" id="36881"/>
    <lineage>
        <taxon>Eukaryota</taxon>
        <taxon>Viridiplantae</taxon>
        <taxon>Chlorophyta</taxon>
        <taxon>Pyramimonadophyceae</taxon>
        <taxon>Pyramimonadales</taxon>
        <taxon>Pyramimonadaceae</taxon>
        <taxon>Cymbomonas</taxon>
    </lineage>
</organism>